<dbReference type="PANTHER" id="PTHR15394:SF3">
    <property type="entry name" value="SERINE HYDROLASE RBBP9"/>
    <property type="match status" value="1"/>
</dbReference>
<organism evidence="1 2">
    <name type="scientific">Megalops atlanticus</name>
    <name type="common">Tarpon</name>
    <name type="synonym">Clupea gigantea</name>
    <dbReference type="NCBI Taxonomy" id="7932"/>
    <lineage>
        <taxon>Eukaryota</taxon>
        <taxon>Metazoa</taxon>
        <taxon>Chordata</taxon>
        <taxon>Craniata</taxon>
        <taxon>Vertebrata</taxon>
        <taxon>Euteleostomi</taxon>
        <taxon>Actinopterygii</taxon>
        <taxon>Neopterygii</taxon>
        <taxon>Teleostei</taxon>
        <taxon>Elopiformes</taxon>
        <taxon>Megalopidae</taxon>
        <taxon>Megalops</taxon>
    </lineage>
</organism>
<evidence type="ECO:0000313" key="1">
    <source>
        <dbReference type="EMBL" id="KAG7493028.1"/>
    </source>
</evidence>
<dbReference type="GO" id="GO:0016787">
    <property type="term" value="F:hydrolase activity"/>
    <property type="evidence" value="ECO:0007669"/>
    <property type="project" value="InterPro"/>
</dbReference>
<keyword evidence="2" id="KW-1185">Reference proteome</keyword>
<name>A0A9D3TM15_MEGAT</name>
<dbReference type="InterPro" id="IPR029058">
    <property type="entry name" value="AB_hydrolase_fold"/>
</dbReference>
<dbReference type="Gene3D" id="3.40.50.1820">
    <property type="entry name" value="alpha/beta hydrolase"/>
    <property type="match status" value="1"/>
</dbReference>
<proteinExistence type="predicted"/>
<dbReference type="Pfam" id="PF06821">
    <property type="entry name" value="Ser_hydrolase"/>
    <property type="match status" value="1"/>
</dbReference>
<dbReference type="Proteomes" id="UP001046870">
    <property type="component" value="Chromosome 1"/>
</dbReference>
<gene>
    <name evidence="1" type="ORF">MATL_G00020120</name>
</gene>
<evidence type="ECO:0008006" key="3">
    <source>
        <dbReference type="Google" id="ProtNLM"/>
    </source>
</evidence>
<dbReference type="AlphaFoldDB" id="A0A9D3TM15"/>
<reference evidence="1" key="1">
    <citation type="submission" date="2021-01" db="EMBL/GenBank/DDBJ databases">
        <authorList>
            <person name="Zahm M."/>
            <person name="Roques C."/>
            <person name="Cabau C."/>
            <person name="Klopp C."/>
            <person name="Donnadieu C."/>
            <person name="Jouanno E."/>
            <person name="Lampietro C."/>
            <person name="Louis A."/>
            <person name="Herpin A."/>
            <person name="Echchiki A."/>
            <person name="Berthelot C."/>
            <person name="Parey E."/>
            <person name="Roest-Crollius H."/>
            <person name="Braasch I."/>
            <person name="Postlethwait J."/>
            <person name="Bobe J."/>
            <person name="Montfort J."/>
            <person name="Bouchez O."/>
            <person name="Begum T."/>
            <person name="Mejri S."/>
            <person name="Adams A."/>
            <person name="Chen W.-J."/>
            <person name="Guiguen Y."/>
        </authorList>
    </citation>
    <scope>NUCLEOTIDE SEQUENCE</scope>
    <source>
        <strain evidence="1">YG-15Mar2019-1</strain>
        <tissue evidence="1">Brain</tissue>
    </source>
</reference>
<accession>A0A9D3TM15</accession>
<dbReference type="EMBL" id="JAFDVH010000001">
    <property type="protein sequence ID" value="KAG7493028.1"/>
    <property type="molecule type" value="Genomic_DNA"/>
</dbReference>
<dbReference type="InterPro" id="IPR010662">
    <property type="entry name" value="RBBP9/YdeN"/>
</dbReference>
<dbReference type="SUPFAM" id="SSF53474">
    <property type="entry name" value="alpha/beta-Hydrolases"/>
    <property type="match status" value="1"/>
</dbReference>
<dbReference type="PANTHER" id="PTHR15394">
    <property type="entry name" value="SERINE HYDROLASE RBBP9"/>
    <property type="match status" value="1"/>
</dbReference>
<protein>
    <recommendedName>
        <fullName evidence="3">Hydrolase RBBP9</fullName>
    </recommendedName>
</protein>
<evidence type="ECO:0000313" key="2">
    <source>
        <dbReference type="Proteomes" id="UP001046870"/>
    </source>
</evidence>
<sequence length="184" mass="20782">MPLCKAVIVPGNGAGDVEHCNWYGWAKKEINKMPDMICLLKNMPDPVTARECLWLPFMEKELGCDEQTVIIGHSSGAAAAMRYAETHKVHSIVLVGAYTSDLGDKNERESGYFSRPWEWEKIRGNCAHIVQFGSTDDPFLPWSEQQAVADGLQAQLHKYTDRGHFQNTHFPELILTVHKLRDAE</sequence>
<comment type="caution">
    <text evidence="1">The sequence shown here is derived from an EMBL/GenBank/DDBJ whole genome shotgun (WGS) entry which is preliminary data.</text>
</comment>
<dbReference type="OrthoDB" id="2369073at2759"/>